<keyword evidence="11" id="KW-0834">Unfolded protein response</keyword>
<dbReference type="Pfam" id="PF18084">
    <property type="entry name" value="ARTD15_N"/>
    <property type="match status" value="1"/>
</dbReference>
<comment type="subcellular location">
    <subcellularLocation>
        <location evidence="1">Endoplasmic reticulum membrane</location>
        <topology evidence="1">Single-pass type IV membrane protein</topology>
    </subcellularLocation>
</comment>
<dbReference type="GO" id="GO:0006986">
    <property type="term" value="P:response to unfolded protein"/>
    <property type="evidence" value="ECO:0007669"/>
    <property type="project" value="UniProtKB-KW"/>
</dbReference>
<feature type="region of interest" description="Disordered" evidence="16">
    <location>
        <begin position="1"/>
        <end position="126"/>
    </location>
</feature>
<keyword evidence="6" id="KW-0013">ADP-ribosylation</keyword>
<evidence type="ECO:0000256" key="5">
    <source>
        <dbReference type="ARBA" id="ARBA00022695"/>
    </source>
</evidence>
<dbReference type="OrthoDB" id="19501at2759"/>
<reference evidence="19" key="1">
    <citation type="submission" date="2021-04" db="EMBL/GenBank/DDBJ databases">
        <authorList>
            <consortium name="Molecular Ecology Group"/>
        </authorList>
    </citation>
    <scope>NUCLEOTIDE SEQUENCE</scope>
</reference>
<evidence type="ECO:0000256" key="8">
    <source>
        <dbReference type="ARBA" id="ARBA00022989"/>
    </source>
</evidence>
<evidence type="ECO:0000256" key="15">
    <source>
        <dbReference type="RuleBase" id="RU362114"/>
    </source>
</evidence>
<keyword evidence="2 15" id="KW-0328">Glycosyltransferase</keyword>
<dbReference type="SUPFAM" id="SSF56399">
    <property type="entry name" value="ADP-ribosylation"/>
    <property type="match status" value="1"/>
</dbReference>
<evidence type="ECO:0000256" key="2">
    <source>
        <dbReference type="ARBA" id="ARBA00022676"/>
    </source>
</evidence>
<evidence type="ECO:0000256" key="7">
    <source>
        <dbReference type="ARBA" id="ARBA00022824"/>
    </source>
</evidence>
<evidence type="ECO:0000256" key="16">
    <source>
        <dbReference type="SAM" id="MobiDB-lite"/>
    </source>
</evidence>
<dbReference type="GO" id="GO:0005789">
    <property type="term" value="C:endoplasmic reticulum membrane"/>
    <property type="evidence" value="ECO:0007669"/>
    <property type="project" value="UniProtKB-SubCell"/>
</dbReference>
<evidence type="ECO:0000256" key="4">
    <source>
        <dbReference type="ARBA" id="ARBA00022692"/>
    </source>
</evidence>
<dbReference type="PANTHER" id="PTHR21328">
    <property type="entry name" value="POLY ADP-RIBOSE POLYMERASE FAMILY, MEMBER PARP"/>
    <property type="match status" value="1"/>
</dbReference>
<dbReference type="EMBL" id="CAJHNH020000012">
    <property type="protein sequence ID" value="CAG5114582.1"/>
    <property type="molecule type" value="Genomic_DNA"/>
</dbReference>
<proteinExistence type="inferred from homology"/>
<keyword evidence="10 17" id="KW-0472">Membrane</keyword>
<evidence type="ECO:0000256" key="1">
    <source>
        <dbReference type="ARBA" id="ARBA00004163"/>
    </source>
</evidence>
<dbReference type="Gene3D" id="3.90.228.10">
    <property type="match status" value="1"/>
</dbReference>
<keyword evidence="4 17" id="KW-0812">Transmembrane</keyword>
<keyword evidence="20" id="KW-1185">Reference proteome</keyword>
<accession>A0A8S3YH24</accession>
<evidence type="ECO:0000256" key="11">
    <source>
        <dbReference type="ARBA" id="ARBA00023230"/>
    </source>
</evidence>
<feature type="domain" description="PARP catalytic" evidence="18">
    <location>
        <begin position="211"/>
        <end position="412"/>
    </location>
</feature>
<keyword evidence="5" id="KW-0548">Nucleotidyltransferase</keyword>
<comment type="subunit">
    <text evidence="14">Interacts with KPNB1.</text>
</comment>
<name>A0A8S3YH24_9EUPU</name>
<dbReference type="Gene3D" id="2.150.10.10">
    <property type="entry name" value="Serralysin-like metalloprotease, C-terminal"/>
    <property type="match status" value="1"/>
</dbReference>
<dbReference type="Pfam" id="PF00644">
    <property type="entry name" value="PARP"/>
    <property type="match status" value="1"/>
</dbReference>
<dbReference type="InterPro" id="IPR011049">
    <property type="entry name" value="Serralysin-like_metalloprot_C"/>
</dbReference>
<comment type="caution">
    <text evidence="19">The sequence shown here is derived from an EMBL/GenBank/DDBJ whole genome shotgun (WGS) entry which is preliminary data.</text>
</comment>
<evidence type="ECO:0000313" key="19">
    <source>
        <dbReference type="EMBL" id="CAG5114582.1"/>
    </source>
</evidence>
<keyword evidence="9 15" id="KW-0520">NAD</keyword>
<feature type="transmembrane region" description="Helical" evidence="17">
    <location>
        <begin position="428"/>
        <end position="446"/>
    </location>
</feature>
<dbReference type="GO" id="GO:0016779">
    <property type="term" value="F:nucleotidyltransferase activity"/>
    <property type="evidence" value="ECO:0007669"/>
    <property type="project" value="UniProtKB-KW"/>
</dbReference>
<keyword evidence="8 17" id="KW-1133">Transmembrane helix</keyword>
<evidence type="ECO:0000313" key="20">
    <source>
        <dbReference type="Proteomes" id="UP000678393"/>
    </source>
</evidence>
<dbReference type="Proteomes" id="UP000678393">
    <property type="component" value="Unassembled WGS sequence"/>
</dbReference>
<organism evidence="19 20">
    <name type="scientific">Candidula unifasciata</name>
    <dbReference type="NCBI Taxonomy" id="100452"/>
    <lineage>
        <taxon>Eukaryota</taxon>
        <taxon>Metazoa</taxon>
        <taxon>Spiralia</taxon>
        <taxon>Lophotrochozoa</taxon>
        <taxon>Mollusca</taxon>
        <taxon>Gastropoda</taxon>
        <taxon>Heterobranchia</taxon>
        <taxon>Euthyneura</taxon>
        <taxon>Panpulmonata</taxon>
        <taxon>Eupulmonata</taxon>
        <taxon>Stylommatophora</taxon>
        <taxon>Helicina</taxon>
        <taxon>Helicoidea</taxon>
        <taxon>Geomitridae</taxon>
        <taxon>Candidula</taxon>
    </lineage>
</organism>
<comment type="similarity">
    <text evidence="12">Belongs to the ARTD/PARP family.</text>
</comment>
<evidence type="ECO:0000256" key="10">
    <source>
        <dbReference type="ARBA" id="ARBA00023136"/>
    </source>
</evidence>
<dbReference type="EC" id="2.4.2.-" evidence="15"/>
<comment type="function">
    <text evidence="13">Intracellular mono-ADP-ribosyltransferase that plays a role in different processes, such as protein translation and unfolded protein response (UPR), through the mono-ADP-ribosylation of proteins involved in those processes. Acts as an inhibitor of protein translation by catalyzing mono-ADP-ribosylation of ribosomal subunits, such as RPL14 and RPS6, thereby inhibiting polysome assembly and mRNA loading. Mono-ADP-ribosylation of ribosomal subunits is promoted by NMNAT2. Involved in the unfolded protein response (UPR) by ADP-ribosylating and activating EIF2AK3 and ERN1, two important UPR effectors. May also mediate mono-ADP-ribosylation of karyopherin KPNB1 a nuclear import factor. May not modify proteins on arginine or cysteine residues compared to other mono-ADP-ribosyltransferases.</text>
</comment>
<sequence>MNGDSTQDTTNTSGGEDSSTTADSSGITVGDSSSAKENTSGITVGDSSSVKENTSGITVGDSSSVKENTSGITVGDSSSAQENTSGITVGDSSSVKENTSGITVGGSSSTQEDTCRTASGESSSTTDFRQDAPLFVSDIQTLFVSNKSLLSCDLLWSLFVSAARSYRFSSVLHPFPPMYHVNSQDEKNIFALRNTVSKVPHFSTAVEFVSSLSQECKELLSWVLLPNNFRLKLKQKNKCFQLIKELTGQVMDTAEPNYIFEIVYNEERERKFKELQGARKTFHGYHGSRFDNFYSILHSGLNAHLNKVSVFGEGTYLSSELSVSLIYSPTGESWKNSGLGGKLSCVCVCQMIDDPSVKCQVKNESLTKQKQRAQASRDADAVPEKYYVVQNNDMMRVKYLLVYKHESRPQQGARLESSSYTWLRDHKFPLLMLAYVLLLVAIGLANSRHAMNAISRVFKSIS</sequence>
<dbReference type="PROSITE" id="PS51059">
    <property type="entry name" value="PARP_CATALYTIC"/>
    <property type="match status" value="1"/>
</dbReference>
<evidence type="ECO:0000256" key="17">
    <source>
        <dbReference type="SAM" id="Phobius"/>
    </source>
</evidence>
<evidence type="ECO:0000256" key="6">
    <source>
        <dbReference type="ARBA" id="ARBA00022765"/>
    </source>
</evidence>
<evidence type="ECO:0000256" key="3">
    <source>
        <dbReference type="ARBA" id="ARBA00022679"/>
    </source>
</evidence>
<evidence type="ECO:0000256" key="9">
    <source>
        <dbReference type="ARBA" id="ARBA00023027"/>
    </source>
</evidence>
<dbReference type="InterPro" id="IPR012317">
    <property type="entry name" value="Poly(ADP-ribose)pol_cat_dom"/>
</dbReference>
<dbReference type="AlphaFoldDB" id="A0A8S3YH24"/>
<evidence type="ECO:0000259" key="18">
    <source>
        <dbReference type="PROSITE" id="PS51059"/>
    </source>
</evidence>
<evidence type="ECO:0000256" key="12">
    <source>
        <dbReference type="ARBA" id="ARBA00024347"/>
    </source>
</evidence>
<feature type="compositionally biased region" description="Polar residues" evidence="16">
    <location>
        <begin position="1"/>
        <end position="98"/>
    </location>
</feature>
<evidence type="ECO:0000256" key="13">
    <source>
        <dbReference type="ARBA" id="ARBA00056446"/>
    </source>
</evidence>
<keyword evidence="3 15" id="KW-0808">Transferase</keyword>
<evidence type="ECO:0000256" key="14">
    <source>
        <dbReference type="ARBA" id="ARBA00062100"/>
    </source>
</evidence>
<dbReference type="InterPro" id="IPR051838">
    <property type="entry name" value="ARTD_PARP"/>
</dbReference>
<dbReference type="GO" id="GO:0003950">
    <property type="term" value="F:NAD+ poly-ADP-ribosyltransferase activity"/>
    <property type="evidence" value="ECO:0007669"/>
    <property type="project" value="UniProtKB-UniRule"/>
</dbReference>
<gene>
    <name evidence="19" type="ORF">CUNI_LOCUS140</name>
</gene>
<dbReference type="InterPro" id="IPR041400">
    <property type="entry name" value="PARP16_N"/>
</dbReference>
<protein>
    <recommendedName>
        <fullName evidence="15">Poly [ADP-ribose] polymerase</fullName>
        <shortName evidence="15">PARP</shortName>
        <ecNumber evidence="15">2.4.2.-</ecNumber>
    </recommendedName>
</protein>
<feature type="compositionally biased region" description="Low complexity" evidence="16">
    <location>
        <begin position="99"/>
        <end position="110"/>
    </location>
</feature>
<feature type="compositionally biased region" description="Polar residues" evidence="16">
    <location>
        <begin position="116"/>
        <end position="126"/>
    </location>
</feature>
<keyword evidence="7" id="KW-0256">Endoplasmic reticulum</keyword>
<dbReference type="FunFam" id="3.90.228.10:FF:000005">
    <property type="entry name" value="Poly [ADP-ribose] polymerase"/>
    <property type="match status" value="1"/>
</dbReference>